<feature type="domain" description="EGF-like" evidence="9">
    <location>
        <begin position="321"/>
        <end position="364"/>
    </location>
</feature>
<keyword evidence="5" id="KW-0325">Glycoprotein</keyword>
<reference evidence="11" key="2">
    <citation type="submission" date="2015-06" db="UniProtKB">
        <authorList>
            <consortium name="EnsemblMetazoa"/>
        </authorList>
    </citation>
    <scope>IDENTIFICATION</scope>
</reference>
<dbReference type="EMBL" id="CAEY01001952">
    <property type="status" value="NOT_ANNOTATED_CDS"/>
    <property type="molecule type" value="Genomic_DNA"/>
</dbReference>
<feature type="domain" description="EGF-like" evidence="9">
    <location>
        <begin position="393"/>
        <end position="433"/>
    </location>
</feature>
<dbReference type="InterPro" id="IPR051586">
    <property type="entry name" value="PKC-binding_NELL"/>
</dbReference>
<dbReference type="InterPro" id="IPR018097">
    <property type="entry name" value="EGF_Ca-bd_CS"/>
</dbReference>
<proteinExistence type="predicted"/>
<dbReference type="AlphaFoldDB" id="T1KBM2"/>
<dbReference type="InterPro" id="IPR000152">
    <property type="entry name" value="EGF-type_Asp/Asn_hydroxyl_site"/>
</dbReference>
<evidence type="ECO:0000256" key="6">
    <source>
        <dbReference type="PROSITE-ProRule" id="PRU00076"/>
    </source>
</evidence>
<dbReference type="InterPro" id="IPR009030">
    <property type="entry name" value="Growth_fac_rcpt_cys_sf"/>
</dbReference>
<dbReference type="Gene3D" id="6.20.200.20">
    <property type="match status" value="3"/>
</dbReference>
<dbReference type="EnsemblMetazoa" id="tetur08g04580.1">
    <property type="protein sequence ID" value="tetur08g04580.1"/>
    <property type="gene ID" value="tetur08g04580"/>
</dbReference>
<dbReference type="SMART" id="SM00179">
    <property type="entry name" value="EGF_CA"/>
    <property type="match status" value="5"/>
</dbReference>
<dbReference type="STRING" id="32264.T1KBM2"/>
<organism evidence="11 12">
    <name type="scientific">Tetranychus urticae</name>
    <name type="common">Two-spotted spider mite</name>
    <dbReference type="NCBI Taxonomy" id="32264"/>
    <lineage>
        <taxon>Eukaryota</taxon>
        <taxon>Metazoa</taxon>
        <taxon>Ecdysozoa</taxon>
        <taxon>Arthropoda</taxon>
        <taxon>Chelicerata</taxon>
        <taxon>Arachnida</taxon>
        <taxon>Acari</taxon>
        <taxon>Acariformes</taxon>
        <taxon>Trombidiformes</taxon>
        <taxon>Prostigmata</taxon>
        <taxon>Eleutherengona</taxon>
        <taxon>Raphignathae</taxon>
        <taxon>Tetranychoidea</taxon>
        <taxon>Tetranychidae</taxon>
        <taxon>Tetranychus</taxon>
    </lineage>
</organism>
<feature type="domain" description="VWFC" evidence="10">
    <location>
        <begin position="537"/>
        <end position="596"/>
    </location>
</feature>
<evidence type="ECO:0000256" key="4">
    <source>
        <dbReference type="ARBA" id="ARBA00023157"/>
    </source>
</evidence>
<dbReference type="PROSITE" id="PS01186">
    <property type="entry name" value="EGF_2"/>
    <property type="match status" value="4"/>
</dbReference>
<dbReference type="SMART" id="SM00181">
    <property type="entry name" value="EGF"/>
    <property type="match status" value="6"/>
</dbReference>
<dbReference type="Pfam" id="PF00093">
    <property type="entry name" value="VWC"/>
    <property type="match status" value="2"/>
</dbReference>
<dbReference type="InterPro" id="IPR024731">
    <property type="entry name" value="NELL2-like_EGF"/>
</dbReference>
<dbReference type="SMART" id="SM00214">
    <property type="entry name" value="VWC"/>
    <property type="match status" value="4"/>
</dbReference>
<evidence type="ECO:0000256" key="5">
    <source>
        <dbReference type="ARBA" id="ARBA00023180"/>
    </source>
</evidence>
<dbReference type="CDD" id="cd00054">
    <property type="entry name" value="EGF_CA"/>
    <property type="match status" value="4"/>
</dbReference>
<evidence type="ECO:0000313" key="12">
    <source>
        <dbReference type="Proteomes" id="UP000015104"/>
    </source>
</evidence>
<keyword evidence="12" id="KW-1185">Reference proteome</keyword>
<feature type="domain" description="EGF-like" evidence="9">
    <location>
        <begin position="235"/>
        <end position="274"/>
    </location>
</feature>
<dbReference type="SUPFAM" id="SSF57184">
    <property type="entry name" value="Growth factor receptor domain"/>
    <property type="match status" value="2"/>
</dbReference>
<dbReference type="InterPro" id="IPR001881">
    <property type="entry name" value="EGF-like_Ca-bd_dom"/>
</dbReference>
<keyword evidence="7" id="KW-0175">Coiled coil</keyword>
<dbReference type="eggNOG" id="KOG1217">
    <property type="taxonomic scope" value="Eukaryota"/>
</dbReference>
<dbReference type="PROSITE" id="PS00010">
    <property type="entry name" value="ASX_HYDROXYL"/>
    <property type="match status" value="4"/>
</dbReference>
<dbReference type="Pfam" id="PF23334">
    <property type="entry name" value="VWC2L_2nd"/>
    <property type="match status" value="1"/>
</dbReference>
<dbReference type="InterPro" id="IPR001007">
    <property type="entry name" value="VWF_dom"/>
</dbReference>
<dbReference type="HOGENOM" id="CLU_006887_0_0_1"/>
<evidence type="ECO:0000259" key="10">
    <source>
        <dbReference type="PROSITE" id="PS50184"/>
    </source>
</evidence>
<dbReference type="GO" id="GO:0005509">
    <property type="term" value="F:calcium ion binding"/>
    <property type="evidence" value="ECO:0007669"/>
    <property type="project" value="InterPro"/>
</dbReference>
<protein>
    <submittedName>
        <fullName evidence="11">Uncharacterized protein</fullName>
    </submittedName>
</protein>
<feature type="domain" description="VWFC" evidence="10">
    <location>
        <begin position="113"/>
        <end position="171"/>
    </location>
</feature>
<evidence type="ECO:0000313" key="11">
    <source>
        <dbReference type="EnsemblMetazoa" id="tetur08g04580.1"/>
    </source>
</evidence>
<dbReference type="Gene3D" id="2.10.70.10">
    <property type="entry name" value="Complement Module, domain 1"/>
    <property type="match status" value="2"/>
</dbReference>
<dbReference type="PROSITE" id="PS01208">
    <property type="entry name" value="VWFC_1"/>
    <property type="match status" value="2"/>
</dbReference>
<dbReference type="SMART" id="SM00215">
    <property type="entry name" value="VWC_out"/>
    <property type="match status" value="2"/>
</dbReference>
<dbReference type="PANTHER" id="PTHR24042:SF5">
    <property type="entry name" value="EGF-LIKE CALCIUM-BINDING DOMAIN-CONTAINING PROTEIN"/>
    <property type="match status" value="1"/>
</dbReference>
<feature type="coiled-coil region" evidence="7">
    <location>
        <begin position="36"/>
        <end position="70"/>
    </location>
</feature>
<sequence>MFIILINPFNSIAFFVKLLLLLLLCLPFNSINCIKIVNLQESISELEDYVKNLTAQLRETELRLSKVEDDCQCGLHYQQSESNRNNLNHKISIVNYQLANRVNNSSVNLNLNLNCLSSNGSAIENGSSWTSNCDTCKCINGSIDCRRVKCPSLNCKSSYYLNDKDCCPVCHKKCLKDGKYIEHGDVYIKDCVKCVCESGSLRCKRINPSTYCPPLNCPVDKQFKKDGECCKYCLDYDFCGQGHDCHPNASCHNLKTEYTCKCKSGFWGNGKDCHDVNECLELGGINGHLCRDNSKCVNTNGSYYCQCLPGFKRRDSLNCIDINECESGGNHKCNENAACINTEGSYYCKCLPGYTGNGTHSICNKKCANGGKCIGPDKCSCRRGFYGNYCEKDIDECSLNIHHCPVNSECINKPGWYYCQCLSGYTILRLQCKPFDAIKSRHLSCLYLYIYSDECNEGIDTCDENTICVNTEGSYRCDYCVYLGQRRSHNETWESEIDSCSQCSCSSGVTNCSKLECDCSNPNHVNIDCCPKCQTTGDCVDQENDKLKYKNGENWLYKCKSCQCSFGEVDCYDIDCPPVQCNNPIKGEDDCCPRCEDDPCEDLSPSSSTASFDRKIFTSKLKSQSQRKNPGISINSTISHYNKHNPGCMYLGKSYENGQKIAIKKDPCASCKCKNGRLCCKYYANCINGSSSVFNDHLNQYKDMDSQIINGSENENDELVETQSNGSC</sequence>
<evidence type="ECO:0000259" key="9">
    <source>
        <dbReference type="PROSITE" id="PS50026"/>
    </source>
</evidence>
<keyword evidence="4" id="KW-1015">Disulfide bond</keyword>
<feature type="chain" id="PRO_5004591354" evidence="8">
    <location>
        <begin position="34"/>
        <end position="728"/>
    </location>
</feature>
<dbReference type="Pfam" id="PF12947">
    <property type="entry name" value="EGF_3"/>
    <property type="match status" value="1"/>
</dbReference>
<name>T1KBM2_TETUR</name>
<dbReference type="InterPro" id="IPR049883">
    <property type="entry name" value="NOTCH1_EGF-like"/>
</dbReference>
<feature type="domain" description="VWFC" evidence="10">
    <location>
        <begin position="478"/>
        <end position="534"/>
    </location>
</feature>
<accession>T1KBM2</accession>
<dbReference type="PROSITE" id="PS50026">
    <property type="entry name" value="EGF_3"/>
    <property type="match status" value="4"/>
</dbReference>
<dbReference type="GO" id="GO:0008201">
    <property type="term" value="F:heparin binding"/>
    <property type="evidence" value="ECO:0007669"/>
    <property type="project" value="TreeGrafter"/>
</dbReference>
<dbReference type="FunFam" id="2.10.25.10:FF:000038">
    <property type="entry name" value="Fibrillin 2"/>
    <property type="match status" value="3"/>
</dbReference>
<evidence type="ECO:0000256" key="1">
    <source>
        <dbReference type="ARBA" id="ARBA00022536"/>
    </source>
</evidence>
<keyword evidence="1 6" id="KW-0245">EGF-like domain</keyword>
<evidence type="ECO:0000256" key="7">
    <source>
        <dbReference type="SAM" id="Coils"/>
    </source>
</evidence>
<dbReference type="Proteomes" id="UP000015104">
    <property type="component" value="Unassembled WGS sequence"/>
</dbReference>
<dbReference type="Gene3D" id="2.10.25.10">
    <property type="entry name" value="Laminin"/>
    <property type="match status" value="5"/>
</dbReference>
<comment type="caution">
    <text evidence="6">Lacks conserved residue(s) required for the propagation of feature annotation.</text>
</comment>
<dbReference type="PROSITE" id="PS00022">
    <property type="entry name" value="EGF_1"/>
    <property type="match status" value="1"/>
</dbReference>
<dbReference type="GO" id="GO:0005615">
    <property type="term" value="C:extracellular space"/>
    <property type="evidence" value="ECO:0007669"/>
    <property type="project" value="TreeGrafter"/>
</dbReference>
<feature type="signal peptide" evidence="8">
    <location>
        <begin position="1"/>
        <end position="33"/>
    </location>
</feature>
<keyword evidence="2 8" id="KW-0732">Signal</keyword>
<evidence type="ECO:0000256" key="2">
    <source>
        <dbReference type="ARBA" id="ARBA00022729"/>
    </source>
</evidence>
<reference evidence="12" key="1">
    <citation type="submission" date="2011-08" db="EMBL/GenBank/DDBJ databases">
        <authorList>
            <person name="Rombauts S."/>
        </authorList>
    </citation>
    <scope>NUCLEOTIDE SEQUENCE</scope>
    <source>
        <strain evidence="12">London</strain>
    </source>
</reference>
<feature type="domain" description="EGF-like" evidence="9">
    <location>
        <begin position="275"/>
        <end position="317"/>
    </location>
</feature>
<feature type="domain" description="VWFC" evidence="10">
    <location>
        <begin position="172"/>
        <end position="234"/>
    </location>
</feature>
<evidence type="ECO:0000256" key="8">
    <source>
        <dbReference type="SAM" id="SignalP"/>
    </source>
</evidence>
<dbReference type="SUPFAM" id="SSF57603">
    <property type="entry name" value="FnI-like domain"/>
    <property type="match status" value="4"/>
</dbReference>
<dbReference type="PROSITE" id="PS50184">
    <property type="entry name" value="VWFC_2"/>
    <property type="match status" value="4"/>
</dbReference>
<evidence type="ECO:0000256" key="3">
    <source>
        <dbReference type="ARBA" id="ARBA00022737"/>
    </source>
</evidence>
<dbReference type="PROSITE" id="PS01187">
    <property type="entry name" value="EGF_CA"/>
    <property type="match status" value="2"/>
</dbReference>
<dbReference type="InterPro" id="IPR000742">
    <property type="entry name" value="EGF"/>
</dbReference>
<dbReference type="Pfam" id="PF07645">
    <property type="entry name" value="EGF_CA"/>
    <property type="match status" value="4"/>
</dbReference>
<dbReference type="PANTHER" id="PTHR24042">
    <property type="entry name" value="NEL HOMOLOG"/>
    <property type="match status" value="1"/>
</dbReference>
<keyword evidence="3" id="KW-0677">Repeat</keyword>